<sequence length="138" mass="14111">MVFSTPVSKAAFVAGRLLFAVVIGYLAVGNLLDLESAVGYAKSKGAPLASISVPLGSVGLVAGTVAVLSGIYPVVGALAIVAFLVPITVIMHDFWTMEGQDRQNEQIHFLKNVGLIGIALILAALGSVPWPAAVGIGL</sequence>
<evidence type="ECO:0000256" key="4">
    <source>
        <dbReference type="ARBA" id="ARBA00023136"/>
    </source>
</evidence>
<evidence type="ECO:0000256" key="3">
    <source>
        <dbReference type="ARBA" id="ARBA00022989"/>
    </source>
</evidence>
<dbReference type="Pfam" id="PF07681">
    <property type="entry name" value="DoxX"/>
    <property type="match status" value="1"/>
</dbReference>
<dbReference type="InterPro" id="IPR032808">
    <property type="entry name" value="DoxX"/>
</dbReference>
<comment type="subcellular location">
    <subcellularLocation>
        <location evidence="1">Membrane</location>
        <topology evidence="1">Multi-pass membrane protein</topology>
    </subcellularLocation>
</comment>
<evidence type="ECO:0000256" key="1">
    <source>
        <dbReference type="ARBA" id="ARBA00004141"/>
    </source>
</evidence>
<keyword evidence="4 5" id="KW-0472">Membrane</keyword>
<dbReference type="EMBL" id="RKLU01000002">
    <property type="protein sequence ID" value="TQQ83092.1"/>
    <property type="molecule type" value="Genomic_DNA"/>
</dbReference>
<keyword evidence="3 5" id="KW-1133">Transmembrane helix</keyword>
<feature type="transmembrane region" description="Helical" evidence="5">
    <location>
        <begin position="46"/>
        <end position="65"/>
    </location>
</feature>
<dbReference type="Proteomes" id="UP000705823">
    <property type="component" value="Unassembled WGS sequence"/>
</dbReference>
<dbReference type="OrthoDB" id="340328at2157"/>
<keyword evidence="7" id="KW-1185">Reference proteome</keyword>
<evidence type="ECO:0000256" key="5">
    <source>
        <dbReference type="SAM" id="Phobius"/>
    </source>
</evidence>
<feature type="transmembrane region" description="Helical" evidence="5">
    <location>
        <begin position="71"/>
        <end position="91"/>
    </location>
</feature>
<dbReference type="GO" id="GO:0016020">
    <property type="term" value="C:membrane"/>
    <property type="evidence" value="ECO:0007669"/>
    <property type="project" value="UniProtKB-SubCell"/>
</dbReference>
<evidence type="ECO:0000313" key="7">
    <source>
        <dbReference type="Proteomes" id="UP000705823"/>
    </source>
</evidence>
<protein>
    <submittedName>
        <fullName evidence="6">DoxX family protein</fullName>
    </submittedName>
</protein>
<organism evidence="6 7">
    <name type="scientific">Halonotius terrestris</name>
    <dbReference type="NCBI Taxonomy" id="2487750"/>
    <lineage>
        <taxon>Archaea</taxon>
        <taxon>Methanobacteriati</taxon>
        <taxon>Methanobacteriota</taxon>
        <taxon>Stenosarchaea group</taxon>
        <taxon>Halobacteria</taxon>
        <taxon>Halobacteriales</taxon>
        <taxon>Haloferacaceae</taxon>
        <taxon>Halonotius</taxon>
    </lineage>
</organism>
<reference evidence="6" key="1">
    <citation type="submission" date="2019-02" db="EMBL/GenBank/DDBJ databases">
        <title>Halonotius sp. a new haloarchaeum isolated from saline soil.</title>
        <authorList>
            <person name="Duran-Viseras A."/>
            <person name="Sanchez-Porro C."/>
            <person name="Ventosa A."/>
        </authorList>
    </citation>
    <scope>NUCLEOTIDE SEQUENCE</scope>
    <source>
        <strain evidence="6">F15B</strain>
    </source>
</reference>
<name>A0A8J8PD94_9EURY</name>
<comment type="caution">
    <text evidence="6">The sequence shown here is derived from an EMBL/GenBank/DDBJ whole genome shotgun (WGS) entry which is preliminary data.</text>
</comment>
<evidence type="ECO:0000256" key="2">
    <source>
        <dbReference type="ARBA" id="ARBA00022692"/>
    </source>
</evidence>
<accession>A0A8J8PD94</accession>
<dbReference type="RefSeq" id="WP_142979356.1">
    <property type="nucleotide sequence ID" value="NZ_RKLU01000002.1"/>
</dbReference>
<feature type="transmembrane region" description="Helical" evidence="5">
    <location>
        <begin position="112"/>
        <end position="132"/>
    </location>
</feature>
<feature type="transmembrane region" description="Helical" evidence="5">
    <location>
        <begin position="12"/>
        <end position="34"/>
    </location>
</feature>
<gene>
    <name evidence="6" type="ORF">EGH24_06575</name>
</gene>
<keyword evidence="2 5" id="KW-0812">Transmembrane</keyword>
<dbReference type="AlphaFoldDB" id="A0A8J8PD94"/>
<proteinExistence type="predicted"/>
<evidence type="ECO:0000313" key="6">
    <source>
        <dbReference type="EMBL" id="TQQ83092.1"/>
    </source>
</evidence>